<evidence type="ECO:0000313" key="2">
    <source>
        <dbReference type="Proteomes" id="UP000753802"/>
    </source>
</evidence>
<comment type="caution">
    <text evidence="1">The sequence shown here is derived from an EMBL/GenBank/DDBJ whole genome shotgun (WGS) entry which is preliminary data.</text>
</comment>
<accession>A0ABW9ZTK8</accession>
<protein>
    <submittedName>
        <fullName evidence="1">DUF4878 domain-containing protein</fullName>
    </submittedName>
</protein>
<dbReference type="RefSeq" id="WP_161818772.1">
    <property type="nucleotide sequence ID" value="NZ_JAACJS010000012.1"/>
</dbReference>
<keyword evidence="2" id="KW-1185">Reference proteome</keyword>
<dbReference type="Gene3D" id="3.10.450.50">
    <property type="match status" value="1"/>
</dbReference>
<gene>
    <name evidence="1" type="ORF">GWC95_11130</name>
</gene>
<dbReference type="EMBL" id="JAACJS010000012">
    <property type="protein sequence ID" value="NCI50478.1"/>
    <property type="molecule type" value="Genomic_DNA"/>
</dbReference>
<sequence length="128" mass="14472">MKKLVPILLVLFCSCAGKEKNYQPATDALDAGREYINATMEGDFDKAAFYIIQDEKNKAVLAGIEKSYREKDKEGRQQLRTASININEVKSMGDSSTEINYNYSFDKQPRALTVVKKQGNWLVDLGRN</sequence>
<dbReference type="PROSITE" id="PS51257">
    <property type="entry name" value="PROKAR_LIPOPROTEIN"/>
    <property type="match status" value="1"/>
</dbReference>
<evidence type="ECO:0000313" key="1">
    <source>
        <dbReference type="EMBL" id="NCI50478.1"/>
    </source>
</evidence>
<name>A0ABW9ZTK8_9BACT</name>
<proteinExistence type="predicted"/>
<reference evidence="1 2" key="1">
    <citation type="submission" date="2020-01" db="EMBL/GenBank/DDBJ databases">
        <title>Genome analysis.</title>
        <authorList>
            <person name="Wu S."/>
            <person name="Wang G."/>
        </authorList>
    </citation>
    <scope>NUCLEOTIDE SEQUENCE [LARGE SCALE GENOMIC DNA]</scope>
    <source>
        <strain evidence="1 2">SYL130</strain>
    </source>
</reference>
<dbReference type="Proteomes" id="UP000753802">
    <property type="component" value="Unassembled WGS sequence"/>
</dbReference>
<organism evidence="1 2">
    <name type="scientific">Sediminibacterium roseum</name>
    <dbReference type="NCBI Taxonomy" id="1978412"/>
    <lineage>
        <taxon>Bacteria</taxon>
        <taxon>Pseudomonadati</taxon>
        <taxon>Bacteroidota</taxon>
        <taxon>Chitinophagia</taxon>
        <taxon>Chitinophagales</taxon>
        <taxon>Chitinophagaceae</taxon>
        <taxon>Sediminibacterium</taxon>
    </lineage>
</organism>